<evidence type="ECO:0000313" key="1">
    <source>
        <dbReference type="Proteomes" id="UP000887565"/>
    </source>
</evidence>
<name>A0A915L419_ROMCU</name>
<reference evidence="2" key="1">
    <citation type="submission" date="2022-11" db="UniProtKB">
        <authorList>
            <consortium name="WormBaseParasite"/>
        </authorList>
    </citation>
    <scope>IDENTIFICATION</scope>
</reference>
<protein>
    <submittedName>
        <fullName evidence="2">Ovule protein</fullName>
    </submittedName>
</protein>
<organism evidence="1 2">
    <name type="scientific">Romanomermis culicivorax</name>
    <name type="common">Nematode worm</name>
    <dbReference type="NCBI Taxonomy" id="13658"/>
    <lineage>
        <taxon>Eukaryota</taxon>
        <taxon>Metazoa</taxon>
        <taxon>Ecdysozoa</taxon>
        <taxon>Nematoda</taxon>
        <taxon>Enoplea</taxon>
        <taxon>Dorylaimia</taxon>
        <taxon>Mermithida</taxon>
        <taxon>Mermithoidea</taxon>
        <taxon>Mermithidae</taxon>
        <taxon>Romanomermis</taxon>
    </lineage>
</organism>
<accession>A0A915L419</accession>
<dbReference type="WBParaSite" id="nRc.2.0.1.t45486-RA">
    <property type="protein sequence ID" value="nRc.2.0.1.t45486-RA"/>
    <property type="gene ID" value="nRc.2.0.1.g45486"/>
</dbReference>
<dbReference type="Proteomes" id="UP000887565">
    <property type="component" value="Unplaced"/>
</dbReference>
<sequence>MKSPRILPLENFCHACLLVSTHPKFKSCSTSSSQTRTCKALPSRTHPKMSSKMIGWKPGLIDTNTCLEDRI</sequence>
<dbReference type="AlphaFoldDB" id="A0A915L419"/>
<keyword evidence="1" id="KW-1185">Reference proteome</keyword>
<evidence type="ECO:0000313" key="2">
    <source>
        <dbReference type="WBParaSite" id="nRc.2.0.1.t45486-RA"/>
    </source>
</evidence>
<proteinExistence type="predicted"/>